<evidence type="ECO:0000259" key="2">
    <source>
        <dbReference type="Pfam" id="PF20152"/>
    </source>
</evidence>
<keyword evidence="1" id="KW-1133">Transmembrane helix</keyword>
<dbReference type="Pfam" id="PF20152">
    <property type="entry name" value="DUF6534"/>
    <property type="match status" value="1"/>
</dbReference>
<evidence type="ECO:0000313" key="4">
    <source>
        <dbReference type="Proteomes" id="UP000294933"/>
    </source>
</evidence>
<accession>A0A4Y7QBK4</accession>
<evidence type="ECO:0000256" key="1">
    <source>
        <dbReference type="SAM" id="Phobius"/>
    </source>
</evidence>
<protein>
    <recommendedName>
        <fullName evidence="2">DUF6534 domain-containing protein</fullName>
    </recommendedName>
</protein>
<dbReference type="Proteomes" id="UP000294933">
    <property type="component" value="Unassembled WGS sequence"/>
</dbReference>
<organism evidence="3 4">
    <name type="scientific">Rickenella mellea</name>
    <dbReference type="NCBI Taxonomy" id="50990"/>
    <lineage>
        <taxon>Eukaryota</taxon>
        <taxon>Fungi</taxon>
        <taxon>Dikarya</taxon>
        <taxon>Basidiomycota</taxon>
        <taxon>Agaricomycotina</taxon>
        <taxon>Agaricomycetes</taxon>
        <taxon>Hymenochaetales</taxon>
        <taxon>Rickenellaceae</taxon>
        <taxon>Rickenella</taxon>
    </lineage>
</organism>
<keyword evidence="4" id="KW-1185">Reference proteome</keyword>
<keyword evidence="1" id="KW-0472">Membrane</keyword>
<keyword evidence="1" id="KW-0812">Transmembrane</keyword>
<dbReference type="AlphaFoldDB" id="A0A4Y7QBK4"/>
<sequence>MMVLAATLYGVLSLRSYTYIRKFQDDTSMAEVTCLWRVYLCAKGRTYINIYASHMAKISTTLYFYLIASCANPLALKTSICSNQIHVFINMYVVIPDSTPTSLIADEQAVIPCQKPKSPFDWHNDHVGVHSIEFTERGAPHYRTISTSQAASATYYSGVEPVSNADSVIDALILYSLITGLLASIFAGVNLILYVTMPGTFVQLAPNFFLGKHYTNSQLTT</sequence>
<reference evidence="3 4" key="1">
    <citation type="submission" date="2018-06" db="EMBL/GenBank/DDBJ databases">
        <title>A transcriptomic atlas of mushroom development highlights an independent origin of complex multicellularity.</title>
        <authorList>
            <consortium name="DOE Joint Genome Institute"/>
            <person name="Krizsan K."/>
            <person name="Almasi E."/>
            <person name="Merenyi Z."/>
            <person name="Sahu N."/>
            <person name="Viragh M."/>
            <person name="Koszo T."/>
            <person name="Mondo S."/>
            <person name="Kiss B."/>
            <person name="Balint B."/>
            <person name="Kues U."/>
            <person name="Barry K."/>
            <person name="Hegedus J.C."/>
            <person name="Henrissat B."/>
            <person name="Johnson J."/>
            <person name="Lipzen A."/>
            <person name="Ohm R."/>
            <person name="Nagy I."/>
            <person name="Pangilinan J."/>
            <person name="Yan J."/>
            <person name="Xiong Y."/>
            <person name="Grigoriev I.V."/>
            <person name="Hibbett D.S."/>
            <person name="Nagy L.G."/>
        </authorList>
    </citation>
    <scope>NUCLEOTIDE SEQUENCE [LARGE SCALE GENOMIC DNA]</scope>
    <source>
        <strain evidence="3 4">SZMC22713</strain>
    </source>
</reference>
<dbReference type="InterPro" id="IPR045339">
    <property type="entry name" value="DUF6534"/>
</dbReference>
<feature type="domain" description="DUF6534" evidence="2">
    <location>
        <begin position="164"/>
        <end position="221"/>
    </location>
</feature>
<dbReference type="EMBL" id="ML170166">
    <property type="protein sequence ID" value="TDL24608.1"/>
    <property type="molecule type" value="Genomic_DNA"/>
</dbReference>
<gene>
    <name evidence="3" type="ORF">BD410DRAFT_801935</name>
</gene>
<proteinExistence type="predicted"/>
<dbReference type="OrthoDB" id="2535105at2759"/>
<name>A0A4Y7QBK4_9AGAM</name>
<evidence type="ECO:0000313" key="3">
    <source>
        <dbReference type="EMBL" id="TDL24608.1"/>
    </source>
</evidence>
<feature type="transmembrane region" description="Helical" evidence="1">
    <location>
        <begin position="172"/>
        <end position="195"/>
    </location>
</feature>
<dbReference type="VEuPathDB" id="FungiDB:BD410DRAFT_801935"/>